<protein>
    <submittedName>
        <fullName evidence="1">Uncharacterized protein</fullName>
    </submittedName>
</protein>
<dbReference type="EMBL" id="FR695870">
    <property type="protein sequence ID" value="CBX28828.1"/>
    <property type="molecule type" value="Genomic_DNA"/>
</dbReference>
<proteinExistence type="predicted"/>
<reference evidence="1" key="1">
    <citation type="journal article" date="2011" name="Environ. Microbiol.">
        <title>Genomic insights into the metabolic potential of the polycyclic aromatic hydrocarbon degrading sulfate-reducing Deltaproteobacterium N47.</title>
        <authorList>
            <person name="Bergmann F."/>
            <person name="Selesi D."/>
            <person name="Weinmaier T."/>
            <person name="Tischler P."/>
            <person name="Rattei T."/>
            <person name="Meckenstock R.U."/>
        </authorList>
    </citation>
    <scope>NUCLEOTIDE SEQUENCE</scope>
</reference>
<dbReference type="AlphaFoldDB" id="E1YE69"/>
<gene>
    <name evidence="1" type="ORF">N47_B19740</name>
</gene>
<name>E1YE69_9BACT</name>
<accession>E1YE69</accession>
<organism evidence="1">
    <name type="scientific">uncultured Desulfobacterium sp</name>
    <dbReference type="NCBI Taxonomy" id="201089"/>
    <lineage>
        <taxon>Bacteria</taxon>
        <taxon>Pseudomonadati</taxon>
        <taxon>Thermodesulfobacteriota</taxon>
        <taxon>Desulfobacteria</taxon>
        <taxon>Desulfobacterales</taxon>
        <taxon>Desulfobacteriaceae</taxon>
        <taxon>Desulfobacterium</taxon>
        <taxon>environmental samples</taxon>
    </lineage>
</organism>
<sequence>MKISKKTAAIISATIVEYISTEEKMLSAQPGRQPLAGAGALPPANLWGISGRQDIMQMRNLMQFRTFNKIRP</sequence>
<evidence type="ECO:0000313" key="1">
    <source>
        <dbReference type="EMBL" id="CBX28828.1"/>
    </source>
</evidence>